<dbReference type="EMBL" id="JBHSWV010000044">
    <property type="protein sequence ID" value="MFC6764067.1"/>
    <property type="molecule type" value="Genomic_DNA"/>
</dbReference>
<gene>
    <name evidence="1" type="ORF">ACFQE6_03100</name>
</gene>
<dbReference type="AlphaFoldDB" id="A0ABD5SKE0"/>
<dbReference type="GO" id="GO:0016740">
    <property type="term" value="F:transferase activity"/>
    <property type="evidence" value="ECO:0007669"/>
    <property type="project" value="UniProtKB-KW"/>
</dbReference>
<reference evidence="1 2" key="1">
    <citation type="journal article" date="2019" name="Int. J. Syst. Evol. Microbiol.">
        <title>The Global Catalogue of Microorganisms (GCM) 10K type strain sequencing project: providing services to taxonomists for standard genome sequencing and annotation.</title>
        <authorList>
            <consortium name="The Broad Institute Genomics Platform"/>
            <consortium name="The Broad Institute Genome Sequencing Center for Infectious Disease"/>
            <person name="Wu L."/>
            <person name="Ma J."/>
        </authorList>
    </citation>
    <scope>NUCLEOTIDE SEQUENCE [LARGE SCALE GENOMIC DNA]</scope>
    <source>
        <strain evidence="1 2">LMG 29247</strain>
    </source>
</reference>
<evidence type="ECO:0000313" key="2">
    <source>
        <dbReference type="Proteomes" id="UP001596383"/>
    </source>
</evidence>
<name>A0ABD5SKE0_9EURY</name>
<keyword evidence="2" id="KW-1185">Reference proteome</keyword>
<keyword evidence="1" id="KW-0808">Transferase</keyword>
<dbReference type="Proteomes" id="UP001596383">
    <property type="component" value="Unassembled WGS sequence"/>
</dbReference>
<accession>A0ABD5SKE0</accession>
<proteinExistence type="predicted"/>
<organism evidence="1 2">
    <name type="scientific">Natrinema soli</name>
    <dbReference type="NCBI Taxonomy" id="1930624"/>
    <lineage>
        <taxon>Archaea</taxon>
        <taxon>Methanobacteriati</taxon>
        <taxon>Methanobacteriota</taxon>
        <taxon>Stenosarchaea group</taxon>
        <taxon>Halobacteria</taxon>
        <taxon>Halobacteriales</taxon>
        <taxon>Natrialbaceae</taxon>
        <taxon>Natrinema</taxon>
    </lineage>
</organism>
<comment type="caution">
    <text evidence="1">The sequence shown here is derived from an EMBL/GenBank/DDBJ whole genome shotgun (WGS) entry which is preliminary data.</text>
</comment>
<evidence type="ECO:0000313" key="1">
    <source>
        <dbReference type="EMBL" id="MFC6764067.1"/>
    </source>
</evidence>
<protein>
    <submittedName>
        <fullName evidence="1">Nucleotidyl transferase</fullName>
    </submittedName>
</protein>
<feature type="non-terminal residue" evidence="1">
    <location>
        <position position="1"/>
    </location>
</feature>
<sequence>ERLGALLADRVRDEGGVTYAPGTIVGSDAVIAAGASVRGTIGGETEVQ</sequence>